<dbReference type="Pfam" id="PF22456">
    <property type="entry name" value="PqqF-like_C_4"/>
    <property type="match status" value="1"/>
</dbReference>
<dbReference type="InterPro" id="IPR007863">
    <property type="entry name" value="Peptidase_M16_C"/>
</dbReference>
<dbReference type="InterPro" id="IPR050626">
    <property type="entry name" value="Peptidase_M16"/>
</dbReference>
<dbReference type="PROSITE" id="PS00143">
    <property type="entry name" value="INSULINASE"/>
    <property type="match status" value="1"/>
</dbReference>
<name>A0A089WIK2_9PSED</name>
<dbReference type="PANTHER" id="PTHR43690:SF18">
    <property type="entry name" value="INSULIN-DEGRADING ENZYME-RELATED"/>
    <property type="match status" value="1"/>
</dbReference>
<dbReference type="GO" id="GO:0008270">
    <property type="term" value="F:zinc ion binding"/>
    <property type="evidence" value="ECO:0007669"/>
    <property type="project" value="InterPro"/>
</dbReference>
<evidence type="ECO:0000256" key="10">
    <source>
        <dbReference type="ARBA" id="ARBA00023049"/>
    </source>
</evidence>
<dbReference type="EMBL" id="CP009455">
    <property type="protein sequence ID" value="AIR88436.1"/>
    <property type="molecule type" value="Genomic_DNA"/>
</dbReference>
<feature type="domain" description="Peptidase M16 C-terminal" evidence="15">
    <location>
        <begin position="177"/>
        <end position="329"/>
    </location>
</feature>
<proteinExistence type="inferred from homology"/>
<feature type="domain" description="Peptidase M16 N-terminal" evidence="14">
    <location>
        <begin position="17"/>
        <end position="140"/>
    </location>
</feature>
<dbReference type="InterPro" id="IPR054733">
    <property type="entry name" value="PqqF_C_3"/>
</dbReference>
<dbReference type="AlphaFoldDB" id="A0A089WIK2"/>
<comment type="pathway">
    <text evidence="2">Cofactor biosynthesis; pyrroloquinoline quinone biosynthesis.</text>
</comment>
<dbReference type="InterPro" id="IPR011765">
    <property type="entry name" value="Pept_M16_N"/>
</dbReference>
<dbReference type="InterPro" id="IPR011249">
    <property type="entry name" value="Metalloenz_LuxS/M16"/>
</dbReference>
<comment type="function">
    <text evidence="11">Required for coenzyme pyrroloquinoline quinone (PQQ) biosynthesis. It is thought that this protein is a protease that cleaves peptides bond in a small peptide (gene pqqA), providing the glutamate and tyrosine residues which are necessary for the synthesis of PQQ.</text>
</comment>
<keyword evidence="10" id="KW-0482">Metalloprotease</keyword>
<gene>
    <name evidence="18" type="ORF">LK03_03865</name>
</gene>
<evidence type="ECO:0000256" key="7">
    <source>
        <dbReference type="ARBA" id="ARBA00022801"/>
    </source>
</evidence>
<evidence type="ECO:0000256" key="2">
    <source>
        <dbReference type="ARBA" id="ARBA00004886"/>
    </source>
</evidence>
<accession>A0A089WIK2</accession>
<dbReference type="OrthoDB" id="9811314at2"/>
<evidence type="ECO:0000313" key="18">
    <source>
        <dbReference type="EMBL" id="AIR88436.1"/>
    </source>
</evidence>
<evidence type="ECO:0000256" key="8">
    <source>
        <dbReference type="ARBA" id="ARBA00022833"/>
    </source>
</evidence>
<evidence type="ECO:0000256" key="13">
    <source>
        <dbReference type="RuleBase" id="RU004447"/>
    </source>
</evidence>
<reference evidence="18 19" key="1">
    <citation type="submission" date="2014-09" db="EMBL/GenBank/DDBJ databases">
        <authorList>
            <person name="Chan K.-G."/>
        </authorList>
    </citation>
    <scope>NUCLEOTIDE SEQUENCE [LARGE SCALE GENOMIC DNA]</scope>
    <source>
        <strain evidence="18 19">ND07</strain>
    </source>
</reference>
<dbReference type="NCBIfam" id="TIGR02110">
    <property type="entry name" value="PQQ_syn_pqqF"/>
    <property type="match status" value="1"/>
</dbReference>
<evidence type="ECO:0000256" key="4">
    <source>
        <dbReference type="ARBA" id="ARBA00015088"/>
    </source>
</evidence>
<sequence length="767" mass="82857">MPDATRSLCLANGLHLLLRHSPRLNRAAAALRVRAGSHDAAARWPGLAHFLEHLLFLGTARFPLEDGLMRFVQGAGGHVNASTRERTTDFFFEVPCAAFAGGLERLCQMLAEPLLDSARQQREREVIHAEFIAWSRDAQARGEFALLQAVSPRHPLSGFHAGNRFSLALHDPAFQHALRQFHQRFYCGGQMTLSLCGPQPLDQLEALGRRYAAQLPTGPATAQAPPPALLDGAPLRSTELLFAHEHLPAGAERALQWLAEHITDPRPGSWLHRVQQRQWASACRVRTLYAFAGQALWHVELLGGDASRAAELRTLLYQWFDALRQAPADQLNEHFSRVQKRRADTVGALQLARADSSGLPLNGLDEQAQHALAALLDSLPSAGHAHWPLPAAEALLLDTLPASDGVSLPAAVDVAQSLPCLGHAASFTLRWRLPIAAPAALLQALQPLQARASQASVHLQLDHPGCFLQLQCRGPQAAVIRTVALALEHLRGFSSVTALGEQASAPVTMPIRALLAHLPEALSNQAPAPRTSISDDALWAGAQWHAQANGFDAGGLQALATALRAVPGQPAAGDFARPALSRRWQHVATPGGEHALLLFCPLLPGQQAAGRLLAHLLQGPVYQRLRVELQLGYAVFSAFRQVEGIGGLLFGVQSPHTPAVRILQHLHGILAAAVELTPQAQQALIEQFEQANMDPADIAHWAWQHRLAGTPGSLLALREALGDVCQADLERLQTALLAADAPWLCLANTAEPAPPWPPSNELLPERQ</sequence>
<organism evidence="18 19">
    <name type="scientific">Pseudomonas cremoricolorata</name>
    <dbReference type="NCBI Taxonomy" id="157783"/>
    <lineage>
        <taxon>Bacteria</taxon>
        <taxon>Pseudomonadati</taxon>
        <taxon>Pseudomonadota</taxon>
        <taxon>Gammaproteobacteria</taxon>
        <taxon>Pseudomonadales</taxon>
        <taxon>Pseudomonadaceae</taxon>
        <taxon>Pseudomonas</taxon>
    </lineage>
</organism>
<evidence type="ECO:0000259" key="14">
    <source>
        <dbReference type="Pfam" id="PF00675"/>
    </source>
</evidence>
<evidence type="ECO:0000256" key="3">
    <source>
        <dbReference type="ARBA" id="ARBA00007261"/>
    </source>
</evidence>
<dbReference type="Gene3D" id="3.30.830.10">
    <property type="entry name" value="Metalloenzyme, LuxS/M16 peptidase-like"/>
    <property type="match status" value="2"/>
</dbReference>
<dbReference type="PANTHER" id="PTHR43690">
    <property type="entry name" value="NARDILYSIN"/>
    <property type="match status" value="1"/>
</dbReference>
<dbReference type="InterPro" id="IPR011844">
    <property type="entry name" value="PQQ_synth_PqqF"/>
</dbReference>
<dbReference type="GO" id="GO:0004222">
    <property type="term" value="F:metalloendopeptidase activity"/>
    <property type="evidence" value="ECO:0007669"/>
    <property type="project" value="InterPro"/>
</dbReference>
<dbReference type="InterPro" id="IPR054734">
    <property type="entry name" value="PqqF-like_C_4"/>
</dbReference>
<evidence type="ECO:0000259" key="16">
    <source>
        <dbReference type="Pfam" id="PF22455"/>
    </source>
</evidence>
<evidence type="ECO:0000256" key="6">
    <source>
        <dbReference type="ARBA" id="ARBA00022723"/>
    </source>
</evidence>
<dbReference type="InterPro" id="IPR001431">
    <property type="entry name" value="Pept_M16_Zn_BS"/>
</dbReference>
<keyword evidence="6" id="KW-0479">Metal-binding</keyword>
<feature type="domain" description="Coenzyme PQQ synthesis protein F C-terminal lobe" evidence="16">
    <location>
        <begin position="426"/>
        <end position="546"/>
    </location>
</feature>
<keyword evidence="19" id="KW-1185">Reference proteome</keyword>
<dbReference type="SUPFAM" id="SSF63411">
    <property type="entry name" value="LuxS/MPP-like metallohydrolase"/>
    <property type="match status" value="2"/>
</dbReference>
<evidence type="ECO:0000259" key="15">
    <source>
        <dbReference type="Pfam" id="PF05193"/>
    </source>
</evidence>
<evidence type="ECO:0000259" key="17">
    <source>
        <dbReference type="Pfam" id="PF22456"/>
    </source>
</evidence>
<dbReference type="Pfam" id="PF00675">
    <property type="entry name" value="Peptidase_M16"/>
    <property type="match status" value="1"/>
</dbReference>
<evidence type="ECO:0000256" key="9">
    <source>
        <dbReference type="ARBA" id="ARBA00022905"/>
    </source>
</evidence>
<dbReference type="GO" id="GO:0006508">
    <property type="term" value="P:proteolysis"/>
    <property type="evidence" value="ECO:0007669"/>
    <property type="project" value="UniProtKB-KW"/>
</dbReference>
<keyword evidence="7" id="KW-0378">Hydrolase</keyword>
<keyword evidence="5" id="KW-0645">Protease</keyword>
<dbReference type="Pfam" id="PF05193">
    <property type="entry name" value="Peptidase_M16_C"/>
    <property type="match status" value="1"/>
</dbReference>
<feature type="domain" description="Coenzyme PQQ synthesis protein F-like C-terminal lobe" evidence="17">
    <location>
        <begin position="612"/>
        <end position="692"/>
    </location>
</feature>
<dbReference type="RefSeq" id="WP_038411147.1">
    <property type="nucleotide sequence ID" value="NZ_CP009455.1"/>
</dbReference>
<dbReference type="STRING" id="157783.LK03_03865"/>
<comment type="similarity">
    <text evidence="3 13">Belongs to the peptidase M16 family.</text>
</comment>
<evidence type="ECO:0000313" key="19">
    <source>
        <dbReference type="Proteomes" id="UP000029493"/>
    </source>
</evidence>
<comment type="cofactor">
    <cofactor evidence="1">
        <name>Zn(2+)</name>
        <dbReference type="ChEBI" id="CHEBI:29105"/>
    </cofactor>
</comment>
<evidence type="ECO:0000256" key="12">
    <source>
        <dbReference type="ARBA" id="ARBA00030977"/>
    </source>
</evidence>
<dbReference type="GO" id="GO:0005737">
    <property type="term" value="C:cytoplasm"/>
    <property type="evidence" value="ECO:0007669"/>
    <property type="project" value="UniProtKB-ARBA"/>
</dbReference>
<protein>
    <recommendedName>
        <fullName evidence="4">Coenzyme PQQ synthesis protein F</fullName>
    </recommendedName>
    <alternativeName>
        <fullName evidence="12">Pyrroloquinoline quinone biosynthesis protein F</fullName>
    </alternativeName>
</protein>
<keyword evidence="9" id="KW-0884">PQQ biosynthesis</keyword>
<evidence type="ECO:0000256" key="5">
    <source>
        <dbReference type="ARBA" id="ARBA00022670"/>
    </source>
</evidence>
<dbReference type="Proteomes" id="UP000029493">
    <property type="component" value="Chromosome"/>
</dbReference>
<dbReference type="Pfam" id="PF22455">
    <property type="entry name" value="PqqF_C_3"/>
    <property type="match status" value="1"/>
</dbReference>
<evidence type="ECO:0000256" key="11">
    <source>
        <dbReference type="ARBA" id="ARBA00024932"/>
    </source>
</evidence>
<dbReference type="GO" id="GO:0018189">
    <property type="term" value="P:pyrroloquinoline quinone biosynthetic process"/>
    <property type="evidence" value="ECO:0007669"/>
    <property type="project" value="UniProtKB-UniPathway"/>
</dbReference>
<evidence type="ECO:0000256" key="1">
    <source>
        <dbReference type="ARBA" id="ARBA00001947"/>
    </source>
</evidence>
<dbReference type="UniPathway" id="UPA00539"/>
<keyword evidence="8" id="KW-0862">Zinc</keyword>
<dbReference type="KEGG" id="psw:LK03_03865"/>
<dbReference type="eggNOG" id="COG1025">
    <property type="taxonomic scope" value="Bacteria"/>
</dbReference>